<keyword evidence="10 16" id="KW-0418">Kinase</keyword>
<name>A0A5J4V4I7_9EUKA</name>
<dbReference type="FunFam" id="3.40.50.1260:FF:000006">
    <property type="entry name" value="Phosphoglycerate kinase"/>
    <property type="match status" value="1"/>
</dbReference>
<keyword evidence="7" id="KW-0963">Cytoplasm</keyword>
<dbReference type="InterPro" id="IPR036043">
    <property type="entry name" value="Phosphoglycerate_kinase_sf"/>
</dbReference>
<dbReference type="Proteomes" id="UP000324800">
    <property type="component" value="Unassembled WGS sequence"/>
</dbReference>
<evidence type="ECO:0000256" key="8">
    <source>
        <dbReference type="ARBA" id="ARBA00022679"/>
    </source>
</evidence>
<evidence type="ECO:0000313" key="18">
    <source>
        <dbReference type="EMBL" id="KAA6377679.1"/>
    </source>
</evidence>
<evidence type="ECO:0000256" key="2">
    <source>
        <dbReference type="ARBA" id="ARBA00001946"/>
    </source>
</evidence>
<organism evidence="18 19">
    <name type="scientific">Streblomastix strix</name>
    <dbReference type="NCBI Taxonomy" id="222440"/>
    <lineage>
        <taxon>Eukaryota</taxon>
        <taxon>Metamonada</taxon>
        <taxon>Preaxostyla</taxon>
        <taxon>Oxymonadida</taxon>
        <taxon>Streblomastigidae</taxon>
        <taxon>Streblomastix</taxon>
    </lineage>
</organism>
<keyword evidence="11 15" id="KW-0067">ATP-binding</keyword>
<dbReference type="GO" id="GO:0006094">
    <property type="term" value="P:gluconeogenesis"/>
    <property type="evidence" value="ECO:0007669"/>
    <property type="project" value="TreeGrafter"/>
</dbReference>
<evidence type="ECO:0000256" key="4">
    <source>
        <dbReference type="ARBA" id="ARBA00008982"/>
    </source>
</evidence>
<dbReference type="EMBL" id="SNRW01009647">
    <property type="protein sequence ID" value="KAA6377679.1"/>
    <property type="molecule type" value="Genomic_DNA"/>
</dbReference>
<comment type="subunit">
    <text evidence="5 17">Monomer.</text>
</comment>
<dbReference type="PANTHER" id="PTHR11406:SF23">
    <property type="entry name" value="PHOSPHOGLYCERATE KINASE 1, CHLOROPLASTIC-RELATED"/>
    <property type="match status" value="1"/>
</dbReference>
<feature type="binding site" evidence="14">
    <location>
        <begin position="63"/>
        <end position="66"/>
    </location>
    <ligand>
        <name>substrate</name>
    </ligand>
</feature>
<evidence type="ECO:0000256" key="15">
    <source>
        <dbReference type="PIRSR" id="PIRSR000724-2"/>
    </source>
</evidence>
<comment type="pathway">
    <text evidence="3 16">Carbohydrate degradation; glycolysis; pyruvate from D-glyceraldehyde 3-phosphate: step 2/5.</text>
</comment>
<dbReference type="GO" id="GO:0043531">
    <property type="term" value="F:ADP binding"/>
    <property type="evidence" value="ECO:0007669"/>
    <property type="project" value="TreeGrafter"/>
</dbReference>
<dbReference type="SUPFAM" id="SSF53748">
    <property type="entry name" value="Phosphoglycerate kinase"/>
    <property type="match status" value="1"/>
</dbReference>
<keyword evidence="13" id="KW-0324">Glycolysis</keyword>
<dbReference type="InterPro" id="IPR001576">
    <property type="entry name" value="Phosphoglycerate_kinase"/>
</dbReference>
<evidence type="ECO:0000256" key="16">
    <source>
        <dbReference type="RuleBase" id="RU000532"/>
    </source>
</evidence>
<keyword evidence="12" id="KW-0460">Magnesium</keyword>
<feature type="binding site" evidence="14">
    <location>
        <begin position="23"/>
        <end position="25"/>
    </location>
    <ligand>
        <name>substrate</name>
    </ligand>
</feature>
<evidence type="ECO:0000256" key="14">
    <source>
        <dbReference type="PIRSR" id="PIRSR000724-1"/>
    </source>
</evidence>
<feature type="binding site" evidence="14">
    <location>
        <position position="155"/>
    </location>
    <ligand>
        <name>(2R)-3-phosphoglycerate</name>
        <dbReference type="ChEBI" id="CHEBI:58272"/>
    </ligand>
</feature>
<feature type="binding site" evidence="15">
    <location>
        <begin position="359"/>
        <end position="362"/>
    </location>
    <ligand>
        <name>ATP</name>
        <dbReference type="ChEBI" id="CHEBI:30616"/>
    </ligand>
</feature>
<feature type="binding site" evidence="14">
    <location>
        <position position="39"/>
    </location>
    <ligand>
        <name>(2R)-3-phosphoglycerate</name>
        <dbReference type="ChEBI" id="CHEBI:58272"/>
    </ligand>
</feature>
<feature type="binding site" evidence="14">
    <location>
        <position position="122"/>
    </location>
    <ligand>
        <name>(2R)-3-phosphoglycerate</name>
        <dbReference type="ChEBI" id="CHEBI:58272"/>
    </ligand>
</feature>
<evidence type="ECO:0000256" key="1">
    <source>
        <dbReference type="ARBA" id="ARBA00000642"/>
    </source>
</evidence>
<evidence type="ECO:0000256" key="9">
    <source>
        <dbReference type="ARBA" id="ARBA00022741"/>
    </source>
</evidence>
<feature type="binding site" evidence="15">
    <location>
        <position position="207"/>
    </location>
    <ligand>
        <name>ATP</name>
        <dbReference type="ChEBI" id="CHEBI:30616"/>
    </ligand>
</feature>
<evidence type="ECO:0000256" key="7">
    <source>
        <dbReference type="ARBA" id="ARBA00022490"/>
    </source>
</evidence>
<evidence type="ECO:0000256" key="12">
    <source>
        <dbReference type="ARBA" id="ARBA00022842"/>
    </source>
</evidence>
<comment type="similarity">
    <text evidence="4 16">Belongs to the phosphoglycerate kinase family.</text>
</comment>
<evidence type="ECO:0000256" key="10">
    <source>
        <dbReference type="ARBA" id="ARBA00022777"/>
    </source>
</evidence>
<dbReference type="InterPro" id="IPR015824">
    <property type="entry name" value="Phosphoglycerate_kinase_N"/>
</dbReference>
<sequence>MSFRKLYYKNVDLKGQTVVVRVDFNVPLTPDLKIDDNARIRKVLPTIEHLLSVDGTKIVLMSHLGRPDGVVKLEFSLKPVADELQKLLGDKAKVKFALDCKKADDDVKALGVHEVLLLENLRFYPDEEKNAPEFAAKLASYGTYYINDAFGTAHRAHASTEGITKFFPGKSACGDLMGLEVQYLDGACSNPKRPFVGILGGAKLSDKLNVVTNLVKKVDKLIIGGGMSYTFLRAKGYEVGQALLQADKLRFCEAALKEFGDKIVLPIDFLAVEKLDQKAQTSSEPKIFELGHIPSNLEPCDMGPKTRELFAGIIKSAKTVVWNGPMGAFEIEKLQGGTFAIATAVAEATKLGAITVVGGGDSASAVEKSGVTVSHVSTGGGASLEYLEGKLLPGLEALTDA</sequence>
<evidence type="ECO:0000256" key="11">
    <source>
        <dbReference type="ARBA" id="ARBA00022840"/>
    </source>
</evidence>
<dbReference type="UniPathway" id="UPA00109">
    <property type="reaction ID" value="UER00185"/>
</dbReference>
<dbReference type="Pfam" id="PF00162">
    <property type="entry name" value="PGK"/>
    <property type="match status" value="1"/>
</dbReference>
<evidence type="ECO:0000256" key="13">
    <source>
        <dbReference type="ARBA" id="ARBA00023152"/>
    </source>
</evidence>
<dbReference type="PRINTS" id="PR00477">
    <property type="entry name" value="PHGLYCKINASE"/>
</dbReference>
<proteinExistence type="inferred from homology"/>
<dbReference type="InterPro" id="IPR015911">
    <property type="entry name" value="Phosphoglycerate_kinase_CS"/>
</dbReference>
<dbReference type="EC" id="2.7.2.3" evidence="6 16"/>
<dbReference type="AlphaFoldDB" id="A0A5J4V4I7"/>
<protein>
    <recommendedName>
        <fullName evidence="6 16">Phosphoglycerate kinase</fullName>
        <ecNumber evidence="6 16">2.7.2.3</ecNumber>
    </recommendedName>
</protein>
<comment type="caution">
    <text evidence="18">The sequence shown here is derived from an EMBL/GenBank/DDBJ whole genome shotgun (WGS) entry which is preliminary data.</text>
</comment>
<accession>A0A5J4V4I7</accession>
<evidence type="ECO:0000256" key="5">
    <source>
        <dbReference type="ARBA" id="ARBA00011245"/>
    </source>
</evidence>
<evidence type="ECO:0000256" key="17">
    <source>
        <dbReference type="RuleBase" id="RU000696"/>
    </source>
</evidence>
<dbReference type="Gene3D" id="3.40.50.1260">
    <property type="entry name" value="Phosphoglycerate kinase, N-terminal domain"/>
    <property type="match status" value="2"/>
</dbReference>
<dbReference type="GO" id="GO:0005524">
    <property type="term" value="F:ATP binding"/>
    <property type="evidence" value="ECO:0007669"/>
    <property type="project" value="UniProtKB-KW"/>
</dbReference>
<comment type="cofactor">
    <cofactor evidence="2">
        <name>Mg(2+)</name>
        <dbReference type="ChEBI" id="CHEBI:18420"/>
    </cofactor>
</comment>
<evidence type="ECO:0000256" key="6">
    <source>
        <dbReference type="ARBA" id="ARBA00013061"/>
    </source>
</evidence>
<dbReference type="PROSITE" id="PS00111">
    <property type="entry name" value="PGLYCERATE_KINASE"/>
    <property type="match status" value="1"/>
</dbReference>
<dbReference type="HAMAP" id="MF_00145">
    <property type="entry name" value="Phosphoglyc_kinase"/>
    <property type="match status" value="1"/>
</dbReference>
<dbReference type="GO" id="GO:0004618">
    <property type="term" value="F:phosphoglycerate kinase activity"/>
    <property type="evidence" value="ECO:0007669"/>
    <property type="project" value="UniProtKB-EC"/>
</dbReference>
<evidence type="ECO:0000256" key="3">
    <source>
        <dbReference type="ARBA" id="ARBA00004838"/>
    </source>
</evidence>
<dbReference type="GO" id="GO:0006096">
    <property type="term" value="P:glycolytic process"/>
    <property type="evidence" value="ECO:0007669"/>
    <property type="project" value="UniProtKB-UniPathway"/>
</dbReference>
<evidence type="ECO:0000313" key="19">
    <source>
        <dbReference type="Proteomes" id="UP000324800"/>
    </source>
</evidence>
<dbReference type="FunFam" id="3.40.50.1260:FF:000031">
    <property type="entry name" value="Phosphoglycerate kinase 1"/>
    <property type="match status" value="1"/>
</dbReference>
<dbReference type="PIRSF" id="PIRSF000724">
    <property type="entry name" value="Pgk"/>
    <property type="match status" value="1"/>
</dbReference>
<feature type="binding site" evidence="15">
    <location>
        <position position="330"/>
    </location>
    <ligand>
        <name>ATP</name>
        <dbReference type="ChEBI" id="CHEBI:30616"/>
    </ligand>
</feature>
<keyword evidence="8 16" id="KW-0808">Transferase</keyword>
<dbReference type="OrthoDB" id="275353at2759"/>
<keyword evidence="9" id="KW-0547">Nucleotide-binding</keyword>
<reference evidence="18 19" key="1">
    <citation type="submission" date="2019-03" db="EMBL/GenBank/DDBJ databases">
        <title>Single cell metagenomics reveals metabolic interactions within the superorganism composed of flagellate Streblomastix strix and complex community of Bacteroidetes bacteria on its surface.</title>
        <authorList>
            <person name="Treitli S.C."/>
            <person name="Kolisko M."/>
            <person name="Husnik F."/>
            <person name="Keeling P."/>
            <person name="Hampl V."/>
        </authorList>
    </citation>
    <scope>NUCLEOTIDE SEQUENCE [LARGE SCALE GENOMIC DNA]</scope>
    <source>
        <strain evidence="18">ST1C</strain>
    </source>
</reference>
<dbReference type="GO" id="GO:0005829">
    <property type="term" value="C:cytosol"/>
    <property type="evidence" value="ECO:0007669"/>
    <property type="project" value="TreeGrafter"/>
</dbReference>
<gene>
    <name evidence="18" type="ORF">EZS28_026792</name>
</gene>
<comment type="catalytic activity">
    <reaction evidence="1 16">
        <text>(2R)-3-phosphoglycerate + ATP = (2R)-3-phospho-glyceroyl phosphate + ADP</text>
        <dbReference type="Rhea" id="RHEA:14801"/>
        <dbReference type="ChEBI" id="CHEBI:30616"/>
        <dbReference type="ChEBI" id="CHEBI:57604"/>
        <dbReference type="ChEBI" id="CHEBI:58272"/>
        <dbReference type="ChEBI" id="CHEBI:456216"/>
        <dbReference type="EC" id="2.7.2.3"/>
    </reaction>
</comment>
<dbReference type="PANTHER" id="PTHR11406">
    <property type="entry name" value="PHOSPHOGLYCERATE KINASE"/>
    <property type="match status" value="1"/>
</dbReference>